<evidence type="ECO:0000256" key="5">
    <source>
        <dbReference type="PIRSR" id="PIRSR037599-2"/>
    </source>
</evidence>
<proteinExistence type="predicted"/>
<feature type="binding site" evidence="5">
    <location>
        <position position="37"/>
    </location>
    <ligand>
        <name>substrate</name>
    </ligand>
</feature>
<evidence type="ECO:0000313" key="10">
    <source>
        <dbReference type="Proteomes" id="UP000470213"/>
    </source>
</evidence>
<dbReference type="InterPro" id="IPR000086">
    <property type="entry name" value="NUDIX_hydrolase_dom"/>
</dbReference>
<dbReference type="EMBL" id="JAAAWN010000013">
    <property type="protein sequence ID" value="NDV91694.1"/>
    <property type="molecule type" value="Genomic_DNA"/>
</dbReference>
<dbReference type="CDD" id="cd03430">
    <property type="entry name" value="NUDIX_GDPMH_NudD"/>
    <property type="match status" value="1"/>
</dbReference>
<keyword evidence="2 9" id="KW-0378">Hydrolase</keyword>
<dbReference type="PANTHER" id="PTHR43046:SF12">
    <property type="entry name" value="GDP-MANNOSE MANNOSYL HYDROLASE"/>
    <property type="match status" value="1"/>
</dbReference>
<dbReference type="Gene3D" id="3.90.79.10">
    <property type="entry name" value="Nucleoside Triphosphate Pyrophosphohydrolase"/>
    <property type="match status" value="1"/>
</dbReference>
<keyword evidence="10" id="KW-1185">Reference proteome</keyword>
<dbReference type="Proteomes" id="UP000470213">
    <property type="component" value="Unassembled WGS sequence"/>
</dbReference>
<dbReference type="RefSeq" id="WP_163085669.1">
    <property type="nucleotide sequence ID" value="NZ_JAAAWN010000013.1"/>
</dbReference>
<feature type="binding site" evidence="5">
    <location>
        <position position="9"/>
    </location>
    <ligand>
        <name>substrate</name>
    </ligand>
</feature>
<feature type="binding site" evidence="6">
    <location>
        <position position="123"/>
    </location>
    <ligand>
        <name>Mg(2+)</name>
        <dbReference type="ChEBI" id="CHEBI:18420"/>
    </ligand>
</feature>
<gene>
    <name evidence="9" type="ORF">GTH32_10915</name>
</gene>
<feature type="site" description="Critical for catalysis" evidence="4">
    <location>
        <position position="124"/>
    </location>
</feature>
<dbReference type="GO" id="GO:0046872">
    <property type="term" value="F:metal ion binding"/>
    <property type="evidence" value="ECO:0007669"/>
    <property type="project" value="UniProtKB-KW"/>
</dbReference>
<evidence type="ECO:0000259" key="8">
    <source>
        <dbReference type="PROSITE" id="PS51462"/>
    </source>
</evidence>
<feature type="short sequence motif" description="Nudix box" evidence="7">
    <location>
        <begin position="51"/>
        <end position="72"/>
    </location>
</feature>
<feature type="binding site" evidence="6">
    <location>
        <position position="50"/>
    </location>
    <ligand>
        <name>Mg(2+)</name>
        <dbReference type="ChEBI" id="CHEBI:18420"/>
    </ligand>
</feature>
<keyword evidence="1 6" id="KW-0479">Metal-binding</keyword>
<comment type="cofactor">
    <cofactor evidence="6">
        <name>Mg(2+)</name>
        <dbReference type="ChEBI" id="CHEBI:18420"/>
    </cofactor>
    <text evidence="6">Binds 1 Mg(2+) ion per subunit.</text>
</comment>
<feature type="binding site" evidence="5">
    <location>
        <begin position="3"/>
        <end position="4"/>
    </location>
    <ligand>
        <name>substrate</name>
    </ligand>
</feature>
<evidence type="ECO:0000313" key="9">
    <source>
        <dbReference type="EMBL" id="NDV91694.1"/>
    </source>
</evidence>
<dbReference type="NCBIfam" id="NF011963">
    <property type="entry name" value="PRK15434.1"/>
    <property type="match status" value="1"/>
</dbReference>
<protein>
    <submittedName>
        <fullName evidence="9">GDP-mannose mannosyl hydrolase</fullName>
        <ecNumber evidence="9">3.2.1.42</ecNumber>
    </submittedName>
</protein>
<dbReference type="PROSITE" id="PS51462">
    <property type="entry name" value="NUDIX"/>
    <property type="match status" value="1"/>
</dbReference>
<dbReference type="PIRSF" id="PIRSF037599">
    <property type="entry name" value="GDPMH"/>
    <property type="match status" value="1"/>
</dbReference>
<feature type="domain" description="Nudix hydrolase" evidence="8">
    <location>
        <begin position="14"/>
        <end position="150"/>
    </location>
</feature>
<keyword evidence="9" id="KW-0326">Glycosidase</keyword>
<dbReference type="GO" id="GO:0008727">
    <property type="term" value="F:GDP-mannose mannosyl hydrolase activity"/>
    <property type="evidence" value="ECO:0007669"/>
    <property type="project" value="InterPro"/>
</dbReference>
<evidence type="ECO:0000256" key="6">
    <source>
        <dbReference type="PIRSR" id="PIRSR037599-3"/>
    </source>
</evidence>
<dbReference type="SUPFAM" id="SSF55811">
    <property type="entry name" value="Nudix"/>
    <property type="match status" value="1"/>
</dbReference>
<dbReference type="Pfam" id="PF00293">
    <property type="entry name" value="NUDIX"/>
    <property type="match status" value="1"/>
</dbReference>
<name>A0A7X5RLG4_9ALTE</name>
<evidence type="ECO:0000256" key="3">
    <source>
        <dbReference type="ARBA" id="ARBA00022842"/>
    </source>
</evidence>
<reference evidence="9 10" key="1">
    <citation type="submission" date="2020-01" db="EMBL/GenBank/DDBJ databases">
        <authorList>
            <person name="Chen J."/>
            <person name="Zhu S."/>
            <person name="Yang J."/>
        </authorList>
    </citation>
    <scope>NUCLEOTIDE SEQUENCE [LARGE SCALE GENOMIC DNA]</scope>
    <source>
        <strain evidence="9 10">345S023</strain>
    </source>
</reference>
<sequence length="150" mass="17248">MAFLEKDVFSTVISSTPLVSIDLLIENSKGQVLLGYRNNRPAQGYWFVPGGRILKDETMDDAFKRLTLAELGEVFTRDSAQFLGPYEHFYDDYVFGEGESTHYVVLGYKVVSDIDISRLPSAQHNQYKWFDKAELLADDTVHKHSKWYVE</sequence>
<organism evidence="9 10">
    <name type="scientific">Alteromonas profundi</name>
    <dbReference type="NCBI Taxonomy" id="2696062"/>
    <lineage>
        <taxon>Bacteria</taxon>
        <taxon>Pseudomonadati</taxon>
        <taxon>Pseudomonadota</taxon>
        <taxon>Gammaproteobacteria</taxon>
        <taxon>Alteromonadales</taxon>
        <taxon>Alteromonadaceae</taxon>
        <taxon>Alteromonas/Salinimonas group</taxon>
        <taxon>Alteromonas</taxon>
    </lineage>
</organism>
<dbReference type="PROSITE" id="PS00893">
    <property type="entry name" value="NUDIX_BOX"/>
    <property type="match status" value="1"/>
</dbReference>
<dbReference type="EC" id="3.2.1.42" evidence="9"/>
<evidence type="ECO:0000256" key="2">
    <source>
        <dbReference type="ARBA" id="ARBA00022801"/>
    </source>
</evidence>
<dbReference type="GO" id="GO:0047917">
    <property type="term" value="F:GDP-glucosidase activity"/>
    <property type="evidence" value="ECO:0007669"/>
    <property type="project" value="UniProtKB-EC"/>
</dbReference>
<dbReference type="InterPro" id="IPR020084">
    <property type="entry name" value="NUDIX_hydrolase_CS"/>
</dbReference>
<comment type="caution">
    <text evidence="9">The sequence shown here is derived from an EMBL/GenBank/DDBJ whole genome shotgun (WGS) entry which is preliminary data.</text>
</comment>
<evidence type="ECO:0000256" key="7">
    <source>
        <dbReference type="PIRSR" id="PIRSR037599-4"/>
    </source>
</evidence>
<dbReference type="InterPro" id="IPR015797">
    <property type="entry name" value="NUDIX_hydrolase-like_dom_sf"/>
</dbReference>
<accession>A0A7X5RLG4</accession>
<dbReference type="PANTHER" id="PTHR43046">
    <property type="entry name" value="GDP-MANNOSE MANNOSYL HYDROLASE"/>
    <property type="match status" value="1"/>
</dbReference>
<evidence type="ECO:0000256" key="1">
    <source>
        <dbReference type="ARBA" id="ARBA00022723"/>
    </source>
</evidence>
<evidence type="ECO:0000256" key="4">
    <source>
        <dbReference type="PIRSR" id="PIRSR037599-1"/>
    </source>
</evidence>
<keyword evidence="3 6" id="KW-0460">Magnesium</keyword>
<dbReference type="AlphaFoldDB" id="A0A7X5RLG4"/>
<feature type="binding site" evidence="6">
    <location>
        <position position="70"/>
    </location>
    <ligand>
        <name>Mg(2+)</name>
        <dbReference type="ChEBI" id="CHEBI:18420"/>
    </ligand>
</feature>
<dbReference type="InterPro" id="IPR033715">
    <property type="entry name" value="GDPMH"/>
</dbReference>